<gene>
    <name evidence="1" type="ORF">TSOC_006597</name>
</gene>
<evidence type="ECO:0000313" key="2">
    <source>
        <dbReference type="Proteomes" id="UP000236333"/>
    </source>
</evidence>
<dbReference type="OrthoDB" id="528757at2759"/>
<evidence type="ECO:0000313" key="1">
    <source>
        <dbReference type="EMBL" id="PNH06975.1"/>
    </source>
</evidence>
<proteinExistence type="predicted"/>
<reference evidence="1 2" key="1">
    <citation type="journal article" date="2017" name="Mol. Biol. Evol.">
        <title>The 4-celled Tetrabaena socialis nuclear genome reveals the essential components for genetic control of cell number at the origin of multicellularity in the volvocine lineage.</title>
        <authorList>
            <person name="Featherston J."/>
            <person name="Arakaki Y."/>
            <person name="Hanschen E.R."/>
            <person name="Ferris P.J."/>
            <person name="Michod R.E."/>
            <person name="Olson B.J.S.C."/>
            <person name="Nozaki H."/>
            <person name="Durand P.M."/>
        </authorList>
    </citation>
    <scope>NUCLEOTIDE SEQUENCE [LARGE SCALE GENOMIC DNA]</scope>
    <source>
        <strain evidence="1 2">NIES-571</strain>
    </source>
</reference>
<dbReference type="AlphaFoldDB" id="A0A2J8A377"/>
<protein>
    <submittedName>
        <fullName evidence="1">Uncharacterized protein</fullName>
    </submittedName>
</protein>
<name>A0A2J8A377_9CHLO</name>
<keyword evidence="2" id="KW-1185">Reference proteome</keyword>
<dbReference type="Proteomes" id="UP000236333">
    <property type="component" value="Unassembled WGS sequence"/>
</dbReference>
<dbReference type="EMBL" id="PGGS01000204">
    <property type="protein sequence ID" value="PNH06975.1"/>
    <property type="molecule type" value="Genomic_DNA"/>
</dbReference>
<sequence length="74" mass="8320">MPGALAGQQFAYTFLSQRSRALFFEKAISEYNKLFGEGYMQATVGELPTDRAVAMSDILALPQYPRSWRQGLAR</sequence>
<comment type="caution">
    <text evidence="1">The sequence shown here is derived from an EMBL/GenBank/DDBJ whole genome shotgun (WGS) entry which is preliminary data.</text>
</comment>
<accession>A0A2J8A377</accession>
<organism evidence="1 2">
    <name type="scientific">Tetrabaena socialis</name>
    <dbReference type="NCBI Taxonomy" id="47790"/>
    <lineage>
        <taxon>Eukaryota</taxon>
        <taxon>Viridiplantae</taxon>
        <taxon>Chlorophyta</taxon>
        <taxon>core chlorophytes</taxon>
        <taxon>Chlorophyceae</taxon>
        <taxon>CS clade</taxon>
        <taxon>Chlamydomonadales</taxon>
        <taxon>Tetrabaenaceae</taxon>
        <taxon>Tetrabaena</taxon>
    </lineage>
</organism>